<dbReference type="AlphaFoldDB" id="A0A1M6NBK6"/>
<evidence type="ECO:0000313" key="1">
    <source>
        <dbReference type="EMBL" id="SHJ93071.1"/>
    </source>
</evidence>
<gene>
    <name evidence="1" type="ORF">SAMN02745912_01654</name>
</gene>
<keyword evidence="2" id="KW-1185">Reference proteome</keyword>
<organism evidence="1 2">
    <name type="scientific">Paramaledivibacter caminithermalis (strain DSM 15212 / CIP 107654 / DViRD3)</name>
    <name type="common">Clostridium caminithermale</name>
    <dbReference type="NCBI Taxonomy" id="1121301"/>
    <lineage>
        <taxon>Bacteria</taxon>
        <taxon>Bacillati</taxon>
        <taxon>Bacillota</taxon>
        <taxon>Clostridia</taxon>
        <taxon>Peptostreptococcales</taxon>
        <taxon>Caminicellaceae</taxon>
        <taxon>Paramaledivibacter</taxon>
    </lineage>
</organism>
<reference evidence="1 2" key="1">
    <citation type="submission" date="2016-11" db="EMBL/GenBank/DDBJ databases">
        <authorList>
            <person name="Jaros S."/>
            <person name="Januszkiewicz K."/>
            <person name="Wedrychowicz H."/>
        </authorList>
    </citation>
    <scope>NUCLEOTIDE SEQUENCE [LARGE SCALE GENOMIC DNA]</scope>
    <source>
        <strain evidence="1 2">DSM 15212</strain>
    </source>
</reference>
<sequence>MEAYVKVRLRCVSSFYKALCILNIDNSTWYELSVLQAAYAAEILIKARIAEEHPLLIFESFPHSKSINGDQVEIEDLFKNGRTIQWSDLPERLFLTTGIKLPNKKMFDNFGRLRNGIQHFLLHLVISMFQKKHLSLSMR</sequence>
<accession>A0A1M6NBK6</accession>
<proteinExistence type="predicted"/>
<name>A0A1M6NBK6_PARC5</name>
<protein>
    <submittedName>
        <fullName evidence="1">Uncharacterized protein</fullName>
    </submittedName>
</protein>
<evidence type="ECO:0000313" key="2">
    <source>
        <dbReference type="Proteomes" id="UP000184465"/>
    </source>
</evidence>
<dbReference type="RefSeq" id="WP_207550781.1">
    <property type="nucleotide sequence ID" value="NZ_FRAG01000016.1"/>
</dbReference>
<dbReference type="EMBL" id="FRAG01000016">
    <property type="protein sequence ID" value="SHJ93071.1"/>
    <property type="molecule type" value="Genomic_DNA"/>
</dbReference>
<dbReference type="Proteomes" id="UP000184465">
    <property type="component" value="Unassembled WGS sequence"/>
</dbReference>